<keyword evidence="2" id="KW-0862">Zinc</keyword>
<evidence type="ECO:0000313" key="5">
    <source>
        <dbReference type="Proteomes" id="UP000053958"/>
    </source>
</evidence>
<dbReference type="GO" id="GO:0048205">
    <property type="term" value="P:COPI coating of Golgi vesicle"/>
    <property type="evidence" value="ECO:0007669"/>
    <property type="project" value="TreeGrafter"/>
</dbReference>
<name>A0A0F4YLB9_RASE3</name>
<feature type="compositionally biased region" description="Basic and acidic residues" evidence="3">
    <location>
        <begin position="368"/>
        <end position="384"/>
    </location>
</feature>
<dbReference type="GO" id="GO:0046872">
    <property type="term" value="F:metal ion binding"/>
    <property type="evidence" value="ECO:0007669"/>
    <property type="project" value="UniProtKB-KW"/>
</dbReference>
<evidence type="ECO:0000313" key="4">
    <source>
        <dbReference type="EMBL" id="KKA19097.1"/>
    </source>
</evidence>
<dbReference type="AlphaFoldDB" id="A0A0F4YLB9"/>
<feature type="compositionally biased region" description="Low complexity" evidence="3">
    <location>
        <begin position="276"/>
        <end position="291"/>
    </location>
</feature>
<feature type="compositionally biased region" description="Low complexity" evidence="3">
    <location>
        <begin position="332"/>
        <end position="342"/>
    </location>
</feature>
<dbReference type="InterPro" id="IPR038508">
    <property type="entry name" value="ArfGAP_dom_sf"/>
</dbReference>
<dbReference type="RefSeq" id="XP_013325709.1">
    <property type="nucleotide sequence ID" value="XM_013470255.1"/>
</dbReference>
<comment type="caution">
    <text evidence="4">The sequence shown here is derived from an EMBL/GenBank/DDBJ whole genome shotgun (WGS) entry which is preliminary data.</text>
</comment>
<evidence type="ECO:0000256" key="3">
    <source>
        <dbReference type="SAM" id="MobiDB-lite"/>
    </source>
</evidence>
<dbReference type="STRING" id="1408163.A0A0F4YLB9"/>
<evidence type="ECO:0000256" key="2">
    <source>
        <dbReference type="ARBA" id="ARBA00022833"/>
    </source>
</evidence>
<evidence type="ECO:0000256" key="1">
    <source>
        <dbReference type="ARBA" id="ARBA00022723"/>
    </source>
</evidence>
<proteinExistence type="predicted"/>
<gene>
    <name evidence="4" type="ORF">T310_6950</name>
</gene>
<dbReference type="PANTHER" id="PTHR45686">
    <property type="entry name" value="ADP-RIBOSYLATION FACTOR GTPASE ACTIVATING PROTEIN 3, ISOFORM H-RELATED"/>
    <property type="match status" value="1"/>
</dbReference>
<organism evidence="4 5">
    <name type="scientific">Rasamsonia emersonii (strain ATCC 16479 / CBS 393.64 / IMI 116815)</name>
    <dbReference type="NCBI Taxonomy" id="1408163"/>
    <lineage>
        <taxon>Eukaryota</taxon>
        <taxon>Fungi</taxon>
        <taxon>Dikarya</taxon>
        <taxon>Ascomycota</taxon>
        <taxon>Pezizomycotina</taxon>
        <taxon>Eurotiomycetes</taxon>
        <taxon>Eurotiomycetidae</taxon>
        <taxon>Eurotiales</taxon>
        <taxon>Trichocomaceae</taxon>
        <taxon>Rasamsonia</taxon>
    </lineage>
</organism>
<dbReference type="OrthoDB" id="983479at2759"/>
<dbReference type="GeneID" id="25319227"/>
<feature type="region of interest" description="Disordered" evidence="3">
    <location>
        <begin position="237"/>
        <end position="435"/>
    </location>
</feature>
<keyword evidence="5" id="KW-1185">Reference proteome</keyword>
<dbReference type="Proteomes" id="UP000053958">
    <property type="component" value="Unassembled WGS sequence"/>
</dbReference>
<feature type="compositionally biased region" description="Low complexity" evidence="3">
    <location>
        <begin position="400"/>
        <end position="411"/>
    </location>
</feature>
<accession>A0A0F4YLB9</accession>
<feature type="compositionally biased region" description="Basic and acidic residues" evidence="3">
    <location>
        <begin position="72"/>
        <end position="82"/>
    </location>
</feature>
<dbReference type="PANTHER" id="PTHR45686:SF4">
    <property type="entry name" value="ADP-RIBOSYLATION FACTOR GTPASE ACTIVATING PROTEIN 3, ISOFORM H"/>
    <property type="match status" value="1"/>
</dbReference>
<keyword evidence="1" id="KW-0479">Metal-binding</keyword>
<protein>
    <submittedName>
        <fullName evidence="4">ARF gtpase-activating protein</fullName>
    </submittedName>
</protein>
<reference evidence="4 5" key="1">
    <citation type="submission" date="2015-04" db="EMBL/GenBank/DDBJ databases">
        <authorList>
            <person name="Heijne W.H."/>
            <person name="Fedorova N.D."/>
            <person name="Nierman W.C."/>
            <person name="Vollebregt A.W."/>
            <person name="Zhao Z."/>
            <person name="Wu L."/>
            <person name="Kumar M."/>
            <person name="Stam H."/>
            <person name="van den Berg M.A."/>
            <person name="Pel H.J."/>
        </authorList>
    </citation>
    <scope>NUCLEOTIDE SEQUENCE [LARGE SCALE GENOMIC DNA]</scope>
    <source>
        <strain evidence="4 5">CBS 393.64</strain>
    </source>
</reference>
<dbReference type="Gene3D" id="1.10.220.150">
    <property type="entry name" value="Arf GTPase activating protein"/>
    <property type="match status" value="1"/>
</dbReference>
<feature type="region of interest" description="Disordered" evidence="3">
    <location>
        <begin position="67"/>
        <end position="96"/>
    </location>
</feature>
<dbReference type="GO" id="GO:0000139">
    <property type="term" value="C:Golgi membrane"/>
    <property type="evidence" value="ECO:0007669"/>
    <property type="project" value="GOC"/>
</dbReference>
<dbReference type="EMBL" id="LASV01000383">
    <property type="protein sequence ID" value="KKA19097.1"/>
    <property type="molecule type" value="Genomic_DNA"/>
</dbReference>
<sequence length="629" mass="67721">MWSALSYEIQLGPNSTLATILRDIQAMEVEHTWYRTNGSTVALIDACTSGTKFAYRPHSVTCKTAGNRPFRNRKEGRPEDRPMQIANFPDRGSGSRAVSDHVPSACLLTAACNLVVSPLLSCFLACLRLTRCQLFFYPSARGSLVLHHECHEGAIPEDLREAEGQARKQKWQWDQLRLMKVGGNESATKFFQSHGGSAALASKDVKVKYTSNAAVKYKEELKRRAAIDAQEYPDEVVITDDVPASGDGASTADGDAEDDFFSSWDKPSIKRPSNPPSRTSTPPTVGRTGSPFLTAGANGNGTTRPKSPLSSSDKDTSSPPPTAVRSGSVVRKGATTTTAKKGSVLSSKKTQKLGAKKVGGDAIDFEEAERKAKEEAERIEKLGYDPEAEQAEAEAKEKAAASSAAATKIASPTPISPSRGGFGATSKTHERSPSEVERLGMGMARLGFGQTKAAPKKPGFGAVGPAKSAVDGMLLNKTILKKARLTGPVEEELEKTKARFGNQKGISSDEFFGRDKFDPAAQAEAKERLRNFEGATAISSNAYFGRPEDDLPSADDYGGYGDLESAAKDFIRRFGITAGDDLENLTQMLGEGASKLQGKYLDLYNSMSCQTTQLTWRHTTGAIRSYLNS</sequence>